<feature type="chain" id="PRO_5032270173" evidence="1">
    <location>
        <begin position="29"/>
        <end position="155"/>
    </location>
</feature>
<evidence type="ECO:0000313" key="3">
    <source>
        <dbReference type="Proteomes" id="UP000585681"/>
    </source>
</evidence>
<gene>
    <name evidence="2" type="ORF">GGR17_002669</name>
</gene>
<keyword evidence="1" id="KW-0732">Signal</keyword>
<evidence type="ECO:0000256" key="1">
    <source>
        <dbReference type="SAM" id="SignalP"/>
    </source>
</evidence>
<evidence type="ECO:0000313" key="2">
    <source>
        <dbReference type="EMBL" id="MBB4022850.1"/>
    </source>
</evidence>
<dbReference type="RefSeq" id="WP_054539983.1">
    <property type="nucleotide sequence ID" value="NZ_JACIEQ010000003.1"/>
</dbReference>
<organism evidence="2 3">
    <name type="scientific">Actibacterium naphthalenivorans</name>
    <dbReference type="NCBI Taxonomy" id="1614693"/>
    <lineage>
        <taxon>Bacteria</taxon>
        <taxon>Pseudomonadati</taxon>
        <taxon>Pseudomonadota</taxon>
        <taxon>Alphaproteobacteria</taxon>
        <taxon>Rhodobacterales</taxon>
        <taxon>Roseobacteraceae</taxon>
        <taxon>Actibacterium</taxon>
    </lineage>
</organism>
<dbReference type="EMBL" id="JACIEQ010000003">
    <property type="protein sequence ID" value="MBB4022850.1"/>
    <property type="molecule type" value="Genomic_DNA"/>
</dbReference>
<protein>
    <submittedName>
        <fullName evidence="2">Uncharacterized protein</fullName>
    </submittedName>
</protein>
<dbReference type="AlphaFoldDB" id="A0A840CCF1"/>
<keyword evidence="3" id="KW-1185">Reference proteome</keyword>
<comment type="caution">
    <text evidence="2">The sequence shown here is derived from an EMBL/GenBank/DDBJ whole genome shotgun (WGS) entry which is preliminary data.</text>
</comment>
<sequence length="155" mass="16147">MTDLPQRFVLTLAALALLGAPALPPAHAEATAPSPKRGTEGLVAVPLEVTNAGDLTLSCEVKLAHWYSFALGTAAYGVTLSATLWSDPSSGAVVLLNRIGDQMPVERIWCGVEGRSWDTRFEMPLARAAGTAEAPLRFSCVSGAKDAAPITCSAP</sequence>
<accession>A0A840CCF1</accession>
<proteinExistence type="predicted"/>
<reference evidence="2" key="1">
    <citation type="submission" date="2020-08" db="EMBL/GenBank/DDBJ databases">
        <title>Genomic Encyclopedia of Type Strains, Phase IV (KMG-IV): sequencing the most valuable type-strain genomes for metagenomic binning, comparative biology and taxonomic classification.</title>
        <authorList>
            <person name="Goeker M."/>
        </authorList>
    </citation>
    <scope>NUCLEOTIDE SEQUENCE [LARGE SCALE GENOMIC DNA]</scope>
    <source>
        <strain evidence="2">DSM 105040</strain>
    </source>
</reference>
<name>A0A840CCF1_9RHOB</name>
<feature type="signal peptide" evidence="1">
    <location>
        <begin position="1"/>
        <end position="28"/>
    </location>
</feature>
<dbReference type="Proteomes" id="UP000585681">
    <property type="component" value="Unassembled WGS sequence"/>
</dbReference>